<feature type="region of interest" description="Disordered" evidence="7">
    <location>
        <begin position="4612"/>
        <end position="4732"/>
    </location>
</feature>
<evidence type="ECO:0000259" key="10">
    <source>
        <dbReference type="PROSITE" id="PS50026"/>
    </source>
</evidence>
<proteinExistence type="predicted"/>
<feature type="domain" description="VWFD" evidence="12">
    <location>
        <begin position="4344"/>
        <end position="4518"/>
    </location>
</feature>
<dbReference type="InterPro" id="IPR001007">
    <property type="entry name" value="VWF_dom"/>
</dbReference>
<keyword evidence="4 6" id="KW-1015">Disulfide bond</keyword>
<keyword evidence="8" id="KW-0812">Transmembrane</keyword>
<feature type="region of interest" description="Disordered" evidence="7">
    <location>
        <begin position="6102"/>
        <end position="6224"/>
    </location>
</feature>
<dbReference type="Pfam" id="PF00094">
    <property type="entry name" value="VWD"/>
    <property type="match status" value="12"/>
</dbReference>
<feature type="compositionally biased region" description="Low complexity" evidence="7">
    <location>
        <begin position="4665"/>
        <end position="4674"/>
    </location>
</feature>
<name>A0AAD1RCR2_PELCU</name>
<evidence type="ECO:0000256" key="7">
    <source>
        <dbReference type="SAM" id="MobiDB-lite"/>
    </source>
</evidence>
<dbReference type="InterPro" id="IPR001846">
    <property type="entry name" value="VWF_type-D"/>
</dbReference>
<feature type="compositionally biased region" description="Low complexity" evidence="7">
    <location>
        <begin position="2044"/>
        <end position="2071"/>
    </location>
</feature>
<evidence type="ECO:0000256" key="3">
    <source>
        <dbReference type="ARBA" id="ARBA00022737"/>
    </source>
</evidence>
<dbReference type="Proteomes" id="UP001295444">
    <property type="component" value="Chromosome 02"/>
</dbReference>
<keyword evidence="9" id="KW-0732">Signal</keyword>
<feature type="region of interest" description="Disordered" evidence="7">
    <location>
        <begin position="3463"/>
        <end position="3573"/>
    </location>
</feature>
<dbReference type="Gene3D" id="2.10.25.10">
    <property type="entry name" value="Laminin"/>
    <property type="match status" value="9"/>
</dbReference>
<feature type="domain" description="VWFD" evidence="12">
    <location>
        <begin position="2423"/>
        <end position="2599"/>
    </location>
</feature>
<feature type="compositionally biased region" description="Low complexity" evidence="7">
    <location>
        <begin position="1243"/>
        <end position="1403"/>
    </location>
</feature>
<feature type="compositionally biased region" description="Low complexity" evidence="7">
    <location>
        <begin position="2334"/>
        <end position="2372"/>
    </location>
</feature>
<feature type="signal peptide" evidence="9">
    <location>
        <begin position="1"/>
        <end position="23"/>
    </location>
</feature>
<feature type="compositionally biased region" description="Polar residues" evidence="7">
    <location>
        <begin position="6215"/>
        <end position="6224"/>
    </location>
</feature>
<evidence type="ECO:0000256" key="8">
    <source>
        <dbReference type="SAM" id="Phobius"/>
    </source>
</evidence>
<feature type="domain" description="VWFD" evidence="12">
    <location>
        <begin position="3197"/>
        <end position="3371"/>
    </location>
</feature>
<dbReference type="Pfam" id="PF12714">
    <property type="entry name" value="TILa"/>
    <property type="match status" value="6"/>
</dbReference>
<feature type="domain" description="VWFD" evidence="12">
    <location>
        <begin position="5502"/>
        <end position="5679"/>
    </location>
</feature>
<dbReference type="InterPro" id="IPR002919">
    <property type="entry name" value="TIL_dom"/>
</dbReference>
<dbReference type="PANTHER" id="PTHR11339">
    <property type="entry name" value="EXTRACELLULAR MATRIX GLYCOPROTEIN RELATED"/>
    <property type="match status" value="1"/>
</dbReference>
<evidence type="ECO:0000256" key="9">
    <source>
        <dbReference type="SAM" id="SignalP"/>
    </source>
</evidence>
<reference evidence="13" key="1">
    <citation type="submission" date="2022-03" db="EMBL/GenBank/DDBJ databases">
        <authorList>
            <person name="Alioto T."/>
            <person name="Alioto T."/>
            <person name="Gomez Garrido J."/>
        </authorList>
    </citation>
    <scope>NUCLEOTIDE SEQUENCE</scope>
</reference>
<evidence type="ECO:0000313" key="13">
    <source>
        <dbReference type="EMBL" id="CAH2247935.1"/>
    </source>
</evidence>
<organism evidence="13 14">
    <name type="scientific">Pelobates cultripes</name>
    <name type="common">Western spadefoot toad</name>
    <dbReference type="NCBI Taxonomy" id="61616"/>
    <lineage>
        <taxon>Eukaryota</taxon>
        <taxon>Metazoa</taxon>
        <taxon>Chordata</taxon>
        <taxon>Craniata</taxon>
        <taxon>Vertebrata</taxon>
        <taxon>Euteleostomi</taxon>
        <taxon>Amphibia</taxon>
        <taxon>Batrachia</taxon>
        <taxon>Anura</taxon>
        <taxon>Pelobatoidea</taxon>
        <taxon>Pelobatidae</taxon>
        <taxon>Pelobates</taxon>
    </lineage>
</organism>
<feature type="compositionally biased region" description="Polar residues" evidence="7">
    <location>
        <begin position="5995"/>
        <end position="6005"/>
    </location>
</feature>
<dbReference type="InterPro" id="IPR000742">
    <property type="entry name" value="EGF"/>
</dbReference>
<dbReference type="PROSITE" id="PS00022">
    <property type="entry name" value="EGF_1"/>
    <property type="match status" value="1"/>
</dbReference>
<dbReference type="SMART" id="SM00181">
    <property type="entry name" value="EGF"/>
    <property type="match status" value="10"/>
</dbReference>
<dbReference type="InterPro" id="IPR014853">
    <property type="entry name" value="VWF/SSPO/ZAN-like_Cys-rich_dom"/>
</dbReference>
<feature type="domain" description="VWFD" evidence="12">
    <location>
        <begin position="5117"/>
        <end position="5295"/>
    </location>
</feature>
<dbReference type="SMART" id="SM00215">
    <property type="entry name" value="VWC_out"/>
    <property type="match status" value="5"/>
</dbReference>
<feature type="region of interest" description="Disordered" evidence="7">
    <location>
        <begin position="1243"/>
        <end position="1406"/>
    </location>
</feature>
<keyword evidence="8" id="KW-0472">Membrane</keyword>
<feature type="compositionally biased region" description="Low complexity" evidence="7">
    <location>
        <begin position="4617"/>
        <end position="4642"/>
    </location>
</feature>
<dbReference type="CDD" id="cd06263">
    <property type="entry name" value="MAM"/>
    <property type="match status" value="2"/>
</dbReference>
<dbReference type="PANTHER" id="PTHR11339:SF374">
    <property type="entry name" value="ZONADHESIN"/>
    <property type="match status" value="1"/>
</dbReference>
<feature type="domain" description="MAM" evidence="11">
    <location>
        <begin position="1411"/>
        <end position="1567"/>
    </location>
</feature>
<feature type="compositionally biased region" description="Low complexity" evidence="7">
    <location>
        <begin position="2006"/>
        <end position="2029"/>
    </location>
</feature>
<dbReference type="PROSITE" id="PS50026">
    <property type="entry name" value="EGF_3"/>
    <property type="match status" value="1"/>
</dbReference>
<dbReference type="SMART" id="SM00214">
    <property type="entry name" value="VWC"/>
    <property type="match status" value="5"/>
</dbReference>
<feature type="compositionally biased region" description="Low complexity" evidence="7">
    <location>
        <begin position="4649"/>
        <end position="4658"/>
    </location>
</feature>
<dbReference type="InterPro" id="IPR013320">
    <property type="entry name" value="ConA-like_dom_sf"/>
</dbReference>
<keyword evidence="8" id="KW-1133">Transmembrane helix</keyword>
<feature type="domain" description="VWFD" evidence="12">
    <location>
        <begin position="205"/>
        <end position="382"/>
    </location>
</feature>
<dbReference type="PROSITE" id="PS00740">
    <property type="entry name" value="MAM_1"/>
    <property type="match status" value="1"/>
</dbReference>
<keyword evidence="14" id="KW-1185">Reference proteome</keyword>
<feature type="domain" description="MAM" evidence="11">
    <location>
        <begin position="41"/>
        <end position="205"/>
    </location>
</feature>
<feature type="chain" id="PRO_5041970010" evidence="9">
    <location>
        <begin position="24"/>
        <end position="6224"/>
    </location>
</feature>
<feature type="domain" description="VWFD" evidence="12">
    <location>
        <begin position="4732"/>
        <end position="4911"/>
    </location>
</feature>
<feature type="compositionally biased region" description="Basic and acidic residues" evidence="7">
    <location>
        <begin position="6155"/>
        <end position="6179"/>
    </location>
</feature>
<feature type="region of interest" description="Disordered" evidence="7">
    <location>
        <begin position="2334"/>
        <end position="2418"/>
    </location>
</feature>
<feature type="transmembrane region" description="Helical" evidence="8">
    <location>
        <begin position="5948"/>
        <end position="5974"/>
    </location>
</feature>
<feature type="compositionally biased region" description="Low complexity" evidence="7">
    <location>
        <begin position="2385"/>
        <end position="2418"/>
    </location>
</feature>
<evidence type="ECO:0000256" key="5">
    <source>
        <dbReference type="ARBA" id="ARBA00023180"/>
    </source>
</evidence>
<evidence type="ECO:0000259" key="12">
    <source>
        <dbReference type="PROSITE" id="PS51233"/>
    </source>
</evidence>
<dbReference type="CDD" id="cd19941">
    <property type="entry name" value="TIL"/>
    <property type="match status" value="9"/>
</dbReference>
<evidence type="ECO:0000256" key="6">
    <source>
        <dbReference type="PROSITE-ProRule" id="PRU00076"/>
    </source>
</evidence>
<evidence type="ECO:0000313" key="14">
    <source>
        <dbReference type="Proteomes" id="UP001295444"/>
    </source>
</evidence>
<dbReference type="Pfam" id="PF00629">
    <property type="entry name" value="MAM"/>
    <property type="match status" value="2"/>
</dbReference>
<accession>A0AAD1RCR2</accession>
<dbReference type="GO" id="GO:0016020">
    <property type="term" value="C:membrane"/>
    <property type="evidence" value="ECO:0007669"/>
    <property type="project" value="InterPro"/>
</dbReference>
<feature type="disulfide bond" evidence="6">
    <location>
        <begin position="5928"/>
        <end position="5937"/>
    </location>
</feature>
<feature type="domain" description="EGF-like" evidence="10">
    <location>
        <begin position="5898"/>
        <end position="5938"/>
    </location>
</feature>
<dbReference type="Gene3D" id="2.60.120.200">
    <property type="match status" value="2"/>
</dbReference>
<dbReference type="Pfam" id="PF08742">
    <property type="entry name" value="C8"/>
    <property type="match status" value="12"/>
</dbReference>
<comment type="caution">
    <text evidence="6">Lacks conserved residue(s) required for the propagation of feature annotation.</text>
</comment>
<dbReference type="FunFam" id="2.10.25.10:FF:000055">
    <property type="entry name" value="alpha-tectorin isoform X1"/>
    <property type="match status" value="7"/>
</dbReference>
<feature type="domain" description="VWFD" evidence="12">
    <location>
        <begin position="3571"/>
        <end position="3747"/>
    </location>
</feature>
<dbReference type="PROSITE" id="PS50060">
    <property type="entry name" value="MAM_2"/>
    <property type="match status" value="2"/>
</dbReference>
<dbReference type="GO" id="GO:0031012">
    <property type="term" value="C:extracellular matrix"/>
    <property type="evidence" value="ECO:0007669"/>
    <property type="project" value="TreeGrafter"/>
</dbReference>
<evidence type="ECO:0000259" key="11">
    <source>
        <dbReference type="PROSITE" id="PS50060"/>
    </source>
</evidence>
<feature type="domain" description="VWFD" evidence="12">
    <location>
        <begin position="3955"/>
        <end position="4135"/>
    </location>
</feature>
<dbReference type="SMART" id="SM00832">
    <property type="entry name" value="C8"/>
    <property type="match status" value="12"/>
</dbReference>
<dbReference type="PROSITE" id="PS51233">
    <property type="entry name" value="VWFD"/>
    <property type="match status" value="12"/>
</dbReference>
<evidence type="ECO:0000256" key="2">
    <source>
        <dbReference type="ARBA" id="ARBA00022525"/>
    </source>
</evidence>
<keyword evidence="2" id="KW-0964">Secreted</keyword>
<dbReference type="InterPro" id="IPR000998">
    <property type="entry name" value="MAM_dom"/>
</dbReference>
<evidence type="ECO:0000256" key="1">
    <source>
        <dbReference type="ARBA" id="ARBA00004613"/>
    </source>
</evidence>
<feature type="region of interest" description="Disordered" evidence="7">
    <location>
        <begin position="1566"/>
        <end position="2085"/>
    </location>
</feature>
<dbReference type="InterPro" id="IPR050780">
    <property type="entry name" value="Mucin_vWF_Thrombospondin_sf"/>
</dbReference>
<dbReference type="Pfam" id="PF01826">
    <property type="entry name" value="TIL"/>
    <property type="match status" value="9"/>
</dbReference>
<gene>
    <name evidence="13" type="ORF">PECUL_23A052774</name>
</gene>
<feature type="region of interest" description="Disordered" evidence="7">
    <location>
        <begin position="2117"/>
        <end position="2142"/>
    </location>
</feature>
<dbReference type="FunFam" id="2.10.25.10:FF:000153">
    <property type="entry name" value="MUC5B isoform 1"/>
    <property type="match status" value="1"/>
</dbReference>
<feature type="region of interest" description="Disordered" evidence="7">
    <location>
        <begin position="2213"/>
        <end position="2319"/>
    </location>
</feature>
<sequence length="6224" mass="674272">MGNIRELALIFCIFNLFILNIHGVNQKDTENDKTQNRAYITYCDFNSNERPFCDWMQNYKGIDQGDWIRAKSRTPTENTGPSGDYPDGNGYFLYQEASNLVPNDMVRLDSAILTITGDVCVDFWYHMYGSELNNKLSILVADETGQTVYWQRIGNQGDFWQYGSFTIHTTEAKNIQISFDAVRGLTEYGDTAIDNIGVRPGPCGGTCSGYGDPHYFTFDNYPHTFMGNCTYTLTKLCEQNSTLTYFNVEVVHEYRGGNTHVSYVKQVIVYVHNYTISLEKNRVVKVNGQVQLLPVNLSPGVSVSLSGQYVTATVGFGLRVKYDGDHRVEVTLSKLYQGKVCGICANFNGDRRDDNLNPAGQKEDDSISYGNSWQLPGGASCSQDSDDSIQCTDEEKREIESHESCGIMLPFNGVFQYCHLIVDPREYFINCYYDMCALRLDPQTLCNNIQAYADACQEAGVVVLPWRNETFCPLPCPNNSHYEQCGTSCPATCSNPGFPSICNLPCAEGCVCDKGYVLLDRKCVPDAQCQGCWDGDKHYPLGSEFWTDDTCSVQCSCPSTGSGLECHPASCPADKYCGINNGKPGCYDLTFGNCIIYGDPHYTTFDKEVHHFMGVCTYTLSKLCSNSTSSLPYFNVEAKNEHRGNPTVSYVQKVIVDVYDHRITIVKNEPNRVQVNGVWAILPVNLLNGSLTVTRSGRYVLVETDFKLTVAYDNDYTAEVNVPSTYFNQTCGMCGNLNGDRIDDFMMPNGQQAQNSNQLGDSWKVDDDDPSCTPVPPPPICPPEKEEFYKSDTYCGLITSKDGPFQACHSVINSDRFLSGCVFDLCVLGDAALCTALETYADACQRAGVSITWRNSTFCPLECPANSHYNPCSSACPATCVDQNASNNCSKPCIEDCECNIGFVLSGSTCVSVSDCGCFYNGKYYQKGDTFWQGQCDGQCTCFGNNNVTCNDKQCGPNEICKVQGGVLGCTQADFTICHIHGDPHYITFDGKLYHFQGACTYTTVETCKNSSVDFSVTTRNEHRGSLAWTALNSVAVSIGDLHVILAKNKIVYVNGSQVTLPVNSIPGISIYISGSYVVLQSDIGLEVKFDGDHELFVKVHEKFKDQLCGLCGTYTDNILDDFLMPNGLLAFNSNEFGNSWRIPDDNWVCEDDVVDPPPCNPADEKQYEEQCKIILSGNGPFKECHFYILPQIYFESCVYDQCATGGDLEQLCNALESYAAACENAGVNLGNWKDNTICGNSTTTPTTASTPRSTTTTTIPTSTTPKTITTPSATSTTPKTITTPSATSTTPKTITTPSANSTTPKTITTPSATSTTPKTITTPSATSTTPKTTTTPSATSTTPTTITTTSATSTTPKTITTTSATSTTPKTTTTPPATSTTPKTTTTPPATSTKTSTTTSTTEPEVQCPMTCTFDHDFCHWRQSKQDYMDWISIKGPTPSEGTGPTSDHTGDGFYIYVDGRYSEEGDYARLESPECELVTNHCFNFWYHMYGTAKYMELKVWVVTFEGLENIINIEGDQGDLWHYTEVPLLNNGKIQIFIDGVIGETSLSDVAVDDITIYPGYCRGPPTTSTTRSPSGGTTATPTTFSTTLTTSSTISTITPSTTSPISTTSQNPGSTLTSTLPPSLPYTSTIRSTTTQTPGSPVTTTLPPSTSKTTSTTTQTPGSPVTTTLPPSTSTTTSTTTQTPGSPVTTTLSPSTSTKTSTTTQTPGSPVTTTLPPSTSTTTSTTTQTPGSPVTTTLSPSTSTKTSTTTQTPGSPVTTTLPPSTSTTTSTTTQTPGSPVTTTLSPSTSTKTSTTPQTPGSPVTTTLPPSTSTKTSTTSQTPGSPVTTTLPPSTSTTTSTTTQTPGSPVTTTLSPSTSTKTSTTTQTPGSPVTTTLPPSTSTTTSTTTQTPGSPVTTTLSPSTSTKTSTTPQTPGSPVTTTLPPSTSTTTSTTTQTPDSTLTSTWSPSTSTTTSTTTRTTDSTVTSTLPPSTSTTTSTTTQTQGSTVSSTLPPSAGITEKFTTTPDTSSSSTTLTYPTSTRSTATQHSTITVSPPGAGVTEKSTTTPDTSSSSTTLTYPTSTRPTATQHSTITVSPPGTGINTVSATTLDVTSEDTTTTTLSPTADKTISTLSTATSTSLKPTTTSPSETASLTSGLATSSTTSEFTKKTTLPALESTSGKTIVTTTGPATFSTTLVSTSVSKTQVTTGKTSVGATGFTTITTSKPVPEITTASSTTGVTTSASTLAASPETTSTESTTISESLKSTPGSISKTTAKTSETTSDLTSKAASTTTSSTSGTTSETTIVSTTAASETSTKTGSPIISSSTHITSSGTTTTLSFATDLITETSTATSSGQTSTITPRTTHSATPTPTTTISSEIVTSSRTTHTYPETSGLIEKSTTTPDTSSSTTLTYPTSTRSTTTQHSTITSTISPLGPGSCVVEGDPHYHTFDNQLHHFMGICTYTLSKVCEDDGHLPIFNVEAANENKGNPKVSYVKYVNVDVHEYRITLDKGRQVTVNGKIVVLPTDLPPEVKIFLSGNNVVVTTGFGLKVTFDGNHKVVVTIPGNYANKVCGLCGNFNENKNDDFINPEGELEPNSTSLGNSWQVENDTRCTPATDHTPECTDEDKNTIASNSFCGLITDIIGPFKDCHSVINPLEFFSTCVYDLCELNMDPEILCNSLQSYADICQSQGVAIQPWRNETFCPPTCPSNSHYEQCGTACPATCVNPGSSSSCNLPCAEGCFCDPGYVLYDKKCVPSNQCGCWDGDKYYPVGTEFWSDDTCSSKCTCPSPGSGLVCKSESCPSNQYCGITNGVPGCYFYVFGICRVHNDPHYDTFDRQNHNFMGLCTYTLAKLCSNSSALPYFNVEAKNAHRGDPSVSFVEKVFIEVYDQKVQIWRHEQNRVLVNGIWTTLPVNLVEGLVTVTWTGKYVSLQTDFKLTVSYDTDSSVEVKVPSTYSSLTCGMCGNFNNRKSDEYLMPNGEQAPNSEVLGHSWIVEDDDPLCHPTDPEPTPLPVCPPEKEELYASNEFCGLLTSKDGPFYICNSVISPAGFFESCIFDMCALNGDQDVLCSLLGAYADACQKEGVSLNWRNSTICVPKCPANSHYNVCMSSCPATCLQPHGPENCSSPCLEGCECDDGYVISGGTCVSKSNCGCWYNETYFNEGEKFLQGDCENSCECLGNNNVVCSPVSCAKDEICKVHNGALGCYPPSTAVCHIYGDPHYTTFDGTLHHFQGSCTYTVTETCEDTSNNFTITTRNEHRGNPSWTAINSVALTVNGTHISLQKNNIVFVNNAQVTLPVNLSGINIIQSGRYVIVTTDFGLELQFDGDHELFVRIKENYKGKLCGLCGTYNDDRKDDFMTPDGNVVQDVNDFGNSWRVEDNEWPCDSTPPPPPTCPPSLNEEAEKMCWIIKQTDGPFRPCHSYLRPHLYFESCVFDQCATGGSIEQLCNVLESYAAACKGLGVSLGDWINNTICDPNATTPPSVSSTTHPGPRTTTISISSAPVVSVSSTTTSTSQYTEPPLVSTSPVSSTSHSVDTTAEPGVSKTTTTPSSTAKTTITDPGSSSSVSTTTKTSTTGTTPIPPSSGSCVVQGDPHYQTFDNQLHHFMGTCTYTLSKVCKDDGHLPPFNVEAANEHRGNTKVSYVKYVNVDVHGYRITLDKGRQVMVNGKIEVLPINLSPDIKVFISGNNVLLTTGFGLQVAFDGNHKVVVTIPGNYYNKVCGLCGNFNGNKNDDFLNPEGELEPNSTSLGNSWQVDNDTRCSPGEDHTPECTDEDKNTIASSSFCGLITDNNGPFRDCHNVINPSIYFDTCVYDLCELNMDPGSLCNSLQSYAEVCQSHGVTIHPWRNETFCPLNCPSNSHYDQCGTACPTTCVPGSSSNCNLPCAEGCFCNDGYVLYDKKCVPSNQCGCWDGDKYYSVGTEFWSDDTCSSKCTCPSPGSGLVCKSESCPSNQYCGITNGVPGCYFYVFGICRVHNDPHYDTFDRQNHNFMGLCTYTLAKLCSNSSSLPYFNVEAKNAHRGDPSVSFVEKVFIEVYDQKVQIWRHEQNRVLVNGIWTTLPVNLVEGLVTVTWTGKYVSLQTDFKLTVSYDTDSSVEVKVPSTYSSLTCGMCGNFNNRKSDEYLMPNGEQAPNSEVLGHSWIVEDDDPLCHPTDPEPTPLPLCPPEEQELFESNEFCGLITSKDGPFYICNSVINPAGFFESCIFDMCALDGDQDVLCSLLGAYADACQKEGVSLNWRNSTLCQPKCPANSHYNVCMSSCPATCLQPHGPENCSSPCLEGCECDDGYVISGGTCVSKSNCGCWYNETYFNEGEKFLQGDCENSCECLGNNNVVCSPVLCAKDEICKVQNGTLGCYPPSTAVCHIYGDPHYTTFDGTLHHFQGSCTYTVTETCEDTSNNFTITTRNEHRGNPSWTAINSVALTVNGTHILLEKNNIVFVNNAQVTLPVNLSGINIIQSGRYVIVTTDFGLELQFNGDHELFVRIKENYKGKLCGLCGTYNDDRKDDFMTPDGNVVQDVNDFGNSWRVEDNEWPCDSITPPTPTCPPLLEEEAEKMCWIIKQTDGPFRPCHSYLRPHLYFESCIFDQCITGGSKEQLCNVLESYAAACEALGVSLGDWISKTVCDPNATTPPPVATTTHPGPDVTTPQPHATTTHPGPDVTTPPPHATTTHPGPVVTTPPPHATTTHPGPVVTTPPPHATTTHPGPDVTTPPPHATTTHPAPDVTTPSPVATTTHPATRATTTPPKLEHGICSASGDPHYNTFDNNVHHYMGNCSYTLSKLCNGSQTDLPYFHVYTTNEHRKSNTKVSYVQSVHVEIYNNTIDLLKNKKLNINGIRRNVPITSDSRYRVYVSGNYLLVETDFGLRVKFDGNHYVDVYLPSDYKGQVCGLCGNYNGSPTDDFTKPDGSLAINSKELGDSWIVSDDTASCGSQDTGSCEPSLEEEYSKNTYCGILTDPTGIFEECHSLVDVGNFFESCKQDMCFTGGESTSLCYAVQAYAQMCSEAGVCIEWRSETFCPISCPGGSHYKNCGSECPKTCYNSSSPTLCKSMSVEGCFCEEGFVLSGDRCVPEADCGCMDSQNNFYELGESWYTHENCTERCTCSKSNNITCAPWECGILQTCINDNGVIGCHSSGKRACHISGDPHFFTFDKVMHNFMGTCTYILVTLCDNRNVVPVTVSGKTEDRGQRAATYLKEVYIDVHDIRITLQKGKRILVDNEQIHSPWVGHVKGISIQTVGLYVVVETDFGMIAKFDGDHHLEIILPDSYYNKVCGMCGNFNDDENDELLMQNGLQANNVTQFGNSWKSIKDSDAKCVDDDRNDLNPQCVAAQKPAIETQCEILLSDTFKACHGIVDQNLFVQSCVYDMCRYNGMVSTLCAIFQAYVDACRSEGVNIKWRSSSLCPLACPTHSHYSECVSLCPPTCNDIYASAVCDKPNKCVEGCVCNDGYVLSDDKCVALKSCGCRDTNDKYYNVDESWITPHCAQKCQCTMGNKIKCKSFSCPHGICSLNSQGKYNCKPSGFTKCTISGDPHYRTFDGLTHHFQGKETYMLVQTSSTMPDYMEPFKIEGKNVPMTKFSTFTLLKELRIEVYNQVILFTENKKLLVNGVRTVPPSQPHDGIKIYQKPSRIYLETDFGLSVSFDGAENGEITVPSTYRDVLQGLCGNYDGINSNDFRLPGGSTVRDVNSFGNSWNVKLLKTRIRREAETSKLNEAEEPLDTGDNLVCSASQLTFVNSTSFCGTLRDTEGPFKNCLQSISPAHFIENCLFDTCAEFRSVDLLCINLEQYAVACLQNGTNIDGWRNTTGCEKTCSSNSQYKDRMSSCPASCSNLASESECEDADTEGCECEEGYVLSGYECVPFKDCGCTYLNNYYPIGEVFLTEGCSQNCTCSEGSYVNCVDNECKDGEVCTTSNQILGCYLPSPCLENPCENGGTCVVEVELNTTVAVCHCPKTYIGEFCENAVDDYNESVIYIVIGVVLGIFAISCLVILVACLYFRSSKKKKGIIDSLDSSEDGRSSYTSTFENQGATGPGNVFDLKYEEAPSIDNADINVNMRTVDNDKAVDNADETSGDLVELVVLDKDTSANNVFDNIYVETLSEGLGGVSNPAFEPDVTDSNFYENVKTEESTNANNSEDTDKENPKEKEDKKQPVVEVETKSEESTGVSNPSFEPDITESNDVKEDANVKNEEVSNANKPEDPKAEMPAVTTDENKLDNDKEEISLNEKSKEVKNAEVAKNDQTCESTQL</sequence>
<dbReference type="SUPFAM" id="SSF49899">
    <property type="entry name" value="Concanavalin A-like lectins/glucanases"/>
    <property type="match status" value="2"/>
</dbReference>
<comment type="subcellular location">
    <subcellularLocation>
        <location evidence="1">Secreted</location>
    </subcellularLocation>
</comment>
<feature type="compositionally biased region" description="Low complexity" evidence="7">
    <location>
        <begin position="3465"/>
        <end position="3572"/>
    </location>
</feature>
<dbReference type="InterPro" id="IPR036084">
    <property type="entry name" value="Ser_inhib-like_sf"/>
</dbReference>
<feature type="compositionally biased region" description="Low complexity" evidence="7">
    <location>
        <begin position="1567"/>
        <end position="1994"/>
    </location>
</feature>
<dbReference type="SMART" id="SM00137">
    <property type="entry name" value="MAM"/>
    <property type="match status" value="2"/>
</dbReference>
<dbReference type="SMART" id="SM00216">
    <property type="entry name" value="VWD"/>
    <property type="match status" value="12"/>
</dbReference>
<feature type="domain" description="VWFD" evidence="12">
    <location>
        <begin position="592"/>
        <end position="773"/>
    </location>
</feature>
<dbReference type="SUPFAM" id="SSF57567">
    <property type="entry name" value="Serine protease inhibitors"/>
    <property type="match status" value="9"/>
</dbReference>
<feature type="region of interest" description="Disordered" evidence="7">
    <location>
        <begin position="5985"/>
        <end position="6005"/>
    </location>
</feature>
<evidence type="ECO:0000256" key="4">
    <source>
        <dbReference type="ARBA" id="ARBA00023157"/>
    </source>
</evidence>
<dbReference type="EMBL" id="OW240913">
    <property type="protein sequence ID" value="CAH2247935.1"/>
    <property type="molecule type" value="Genomic_DNA"/>
</dbReference>
<feature type="domain" description="VWFD" evidence="12">
    <location>
        <begin position="976"/>
        <end position="1151"/>
    </location>
</feature>
<keyword evidence="5" id="KW-0325">Glycoprotein</keyword>
<feature type="compositionally biased region" description="Low complexity" evidence="7">
    <location>
        <begin position="4697"/>
        <end position="4727"/>
    </location>
</feature>
<feature type="compositionally biased region" description="Polar residues" evidence="7">
    <location>
        <begin position="2072"/>
        <end position="2085"/>
    </location>
</feature>
<feature type="domain" description="VWFD" evidence="12">
    <location>
        <begin position="2808"/>
        <end position="2988"/>
    </location>
</feature>
<feature type="compositionally biased region" description="Low complexity" evidence="7">
    <location>
        <begin position="4681"/>
        <end position="4690"/>
    </location>
</feature>
<feature type="compositionally biased region" description="Basic and acidic residues" evidence="7">
    <location>
        <begin position="6187"/>
        <end position="6214"/>
    </location>
</feature>
<feature type="compositionally biased region" description="Basic and acidic residues" evidence="7">
    <location>
        <begin position="6116"/>
        <end position="6138"/>
    </location>
</feature>
<dbReference type="SUPFAM" id="SSF57196">
    <property type="entry name" value="EGF/Laminin"/>
    <property type="match status" value="1"/>
</dbReference>
<dbReference type="InterPro" id="IPR025615">
    <property type="entry name" value="TILa_dom"/>
</dbReference>
<protein>
    <submittedName>
        <fullName evidence="13">C-binding -like</fullName>
    </submittedName>
</protein>
<dbReference type="GO" id="GO:0005615">
    <property type="term" value="C:extracellular space"/>
    <property type="evidence" value="ECO:0007669"/>
    <property type="project" value="TreeGrafter"/>
</dbReference>
<keyword evidence="6" id="KW-0245">EGF-like domain</keyword>
<keyword evidence="3" id="KW-0677">Repeat</keyword>